<dbReference type="AlphaFoldDB" id="A0A5J4ZQY6"/>
<keyword evidence="3" id="KW-1185">Reference proteome</keyword>
<sequence>MMMSRNVARSAVAYVSPRFFSTATVTGLLTAGQSSALVHVNNPSNGLARKAVTWISFPVVGVRNGSSMASGKKEENEEEKKRRSGDGDLNDKAIISYWGIDPGTVTKEDGTKWEWSCFKDIHYQGHELKQHRWDITEGKEISWLRNEIDRSMMI</sequence>
<accession>A0A5J4ZQY6</accession>
<organism evidence="2 3">
    <name type="scientific">Nyssa sinensis</name>
    <dbReference type="NCBI Taxonomy" id="561372"/>
    <lineage>
        <taxon>Eukaryota</taxon>
        <taxon>Viridiplantae</taxon>
        <taxon>Streptophyta</taxon>
        <taxon>Embryophyta</taxon>
        <taxon>Tracheophyta</taxon>
        <taxon>Spermatophyta</taxon>
        <taxon>Magnoliopsida</taxon>
        <taxon>eudicotyledons</taxon>
        <taxon>Gunneridae</taxon>
        <taxon>Pentapetalae</taxon>
        <taxon>asterids</taxon>
        <taxon>Cornales</taxon>
        <taxon>Nyssaceae</taxon>
        <taxon>Nyssa</taxon>
    </lineage>
</organism>
<feature type="compositionally biased region" description="Basic and acidic residues" evidence="1">
    <location>
        <begin position="71"/>
        <end position="90"/>
    </location>
</feature>
<feature type="region of interest" description="Disordered" evidence="1">
    <location>
        <begin position="63"/>
        <end position="90"/>
    </location>
</feature>
<dbReference type="OrthoDB" id="1744092at2759"/>
<reference evidence="2 3" key="1">
    <citation type="submission" date="2019-09" db="EMBL/GenBank/DDBJ databases">
        <title>A chromosome-level genome assembly of the Chinese tupelo Nyssa sinensis.</title>
        <authorList>
            <person name="Yang X."/>
            <person name="Kang M."/>
            <person name="Yang Y."/>
            <person name="Xiong H."/>
            <person name="Wang M."/>
            <person name="Zhang Z."/>
            <person name="Wang Z."/>
            <person name="Wu H."/>
            <person name="Ma T."/>
            <person name="Liu J."/>
            <person name="Xi Z."/>
        </authorList>
    </citation>
    <scope>NUCLEOTIDE SEQUENCE [LARGE SCALE GENOMIC DNA]</scope>
    <source>
        <strain evidence="2">J267</strain>
        <tissue evidence="2">Leaf</tissue>
    </source>
</reference>
<proteinExistence type="predicted"/>
<evidence type="ECO:0000256" key="1">
    <source>
        <dbReference type="SAM" id="MobiDB-lite"/>
    </source>
</evidence>
<evidence type="ECO:0000313" key="2">
    <source>
        <dbReference type="EMBL" id="KAA8521105.1"/>
    </source>
</evidence>
<dbReference type="Proteomes" id="UP000325577">
    <property type="component" value="Linkage Group LG5"/>
</dbReference>
<name>A0A5J4ZQY6_9ASTE</name>
<dbReference type="EMBL" id="CM018048">
    <property type="protein sequence ID" value="KAA8521105.1"/>
    <property type="molecule type" value="Genomic_DNA"/>
</dbReference>
<protein>
    <submittedName>
        <fullName evidence="2">Uncharacterized protein</fullName>
    </submittedName>
</protein>
<gene>
    <name evidence="2" type="ORF">F0562_011742</name>
</gene>
<evidence type="ECO:0000313" key="3">
    <source>
        <dbReference type="Proteomes" id="UP000325577"/>
    </source>
</evidence>